<organism evidence="2 3">
    <name type="scientific">Corchorus olitorius</name>
    <dbReference type="NCBI Taxonomy" id="93759"/>
    <lineage>
        <taxon>Eukaryota</taxon>
        <taxon>Viridiplantae</taxon>
        <taxon>Streptophyta</taxon>
        <taxon>Embryophyta</taxon>
        <taxon>Tracheophyta</taxon>
        <taxon>Spermatophyta</taxon>
        <taxon>Magnoliopsida</taxon>
        <taxon>eudicotyledons</taxon>
        <taxon>Gunneridae</taxon>
        <taxon>Pentapetalae</taxon>
        <taxon>rosids</taxon>
        <taxon>malvids</taxon>
        <taxon>Malvales</taxon>
        <taxon>Malvaceae</taxon>
        <taxon>Grewioideae</taxon>
        <taxon>Apeibeae</taxon>
        <taxon>Corchorus</taxon>
    </lineage>
</organism>
<evidence type="ECO:0000313" key="3">
    <source>
        <dbReference type="Proteomes" id="UP000187203"/>
    </source>
</evidence>
<gene>
    <name evidence="2" type="ORF">COLO4_03321</name>
</gene>
<feature type="region of interest" description="Disordered" evidence="1">
    <location>
        <begin position="1"/>
        <end position="25"/>
    </location>
</feature>
<dbReference type="Proteomes" id="UP000187203">
    <property type="component" value="Unassembled WGS sequence"/>
</dbReference>
<evidence type="ECO:0000256" key="1">
    <source>
        <dbReference type="SAM" id="MobiDB-lite"/>
    </source>
</evidence>
<keyword evidence="3" id="KW-1185">Reference proteome</keyword>
<dbReference type="AlphaFoldDB" id="A0A1R3KZ10"/>
<reference evidence="3" key="1">
    <citation type="submission" date="2013-09" db="EMBL/GenBank/DDBJ databases">
        <title>Corchorus olitorius genome sequencing.</title>
        <authorList>
            <person name="Alam M."/>
            <person name="Haque M.S."/>
            <person name="Islam M.S."/>
            <person name="Emdad E.M."/>
            <person name="Islam M.M."/>
            <person name="Ahmed B."/>
            <person name="Halim A."/>
            <person name="Hossen Q.M.M."/>
            <person name="Hossain M.Z."/>
            <person name="Ahmed R."/>
            <person name="Khan M.M."/>
            <person name="Islam R."/>
            <person name="Rashid M.M."/>
            <person name="Khan S.A."/>
            <person name="Rahman M.S."/>
            <person name="Alam M."/>
            <person name="Yahiya A.S."/>
            <person name="Khan M.S."/>
            <person name="Azam M.S."/>
            <person name="Haque T."/>
            <person name="Lashkar M.Z.H."/>
            <person name="Akhand A.I."/>
            <person name="Morshed G."/>
            <person name="Roy S."/>
            <person name="Uddin K.S."/>
            <person name="Rabeya T."/>
            <person name="Hossain A.S."/>
            <person name="Chowdhury A."/>
            <person name="Snigdha A.R."/>
            <person name="Mortoza M.S."/>
            <person name="Matin S.A."/>
            <person name="Hoque S.M.E."/>
            <person name="Islam M.K."/>
            <person name="Roy D.K."/>
            <person name="Haider R."/>
            <person name="Moosa M.M."/>
            <person name="Elias S.M."/>
            <person name="Hasan A.M."/>
            <person name="Jahan S."/>
            <person name="Shafiuddin M."/>
            <person name="Mahmood N."/>
            <person name="Shommy N.S."/>
        </authorList>
    </citation>
    <scope>NUCLEOTIDE SEQUENCE [LARGE SCALE GENOMIC DNA]</scope>
    <source>
        <strain evidence="3">cv. O-4</strain>
    </source>
</reference>
<evidence type="ECO:0000313" key="2">
    <source>
        <dbReference type="EMBL" id="OMP12300.1"/>
    </source>
</evidence>
<dbReference type="PANTHER" id="PTHR33913:SF3">
    <property type="entry name" value="ALEURONE LAYER MORPHOGENESIS PROTEIN"/>
    <property type="match status" value="1"/>
</dbReference>
<accession>A0A1R3KZ10</accession>
<dbReference type="EMBL" id="AWUE01009571">
    <property type="protein sequence ID" value="OMP12300.1"/>
    <property type="molecule type" value="Genomic_DNA"/>
</dbReference>
<proteinExistence type="predicted"/>
<sequence>MFPKRLQDGEPVQEDVRLNGSQKTETPDELEILYDRTPIQINDDLEEASLNTTSAKLKMLDKNSAKLQVLTSKDQILSKTALNVLLYKGNNLALKQREIGDEIALYDQMIQNFSNGGDDHDITDTIWHLSLQIPHCSSS</sequence>
<protein>
    <submittedName>
        <fullName evidence="2">Uncharacterized protein</fullName>
    </submittedName>
</protein>
<comment type="caution">
    <text evidence="2">The sequence shown here is derived from an EMBL/GenBank/DDBJ whole genome shotgun (WGS) entry which is preliminary data.</text>
</comment>
<dbReference type="PANTHER" id="PTHR33913">
    <property type="entry name" value="ALEURONE LAYER MORPHOGENESIS PROTEIN"/>
    <property type="match status" value="1"/>
</dbReference>
<name>A0A1R3KZ10_9ROSI</name>
<dbReference type="OrthoDB" id="10558850at2759"/>